<gene>
    <name evidence="6" type="ORF">A3D01_00420</name>
</gene>
<organism evidence="6 7">
    <name type="scientific">Candidatus Woesebacteria bacterium RIFCSPHIGHO2_02_FULL_39_13</name>
    <dbReference type="NCBI Taxonomy" id="1802505"/>
    <lineage>
        <taxon>Bacteria</taxon>
        <taxon>Candidatus Woeseibacteriota</taxon>
    </lineage>
</organism>
<reference evidence="6 7" key="1">
    <citation type="journal article" date="2016" name="Nat. Commun.">
        <title>Thousands of microbial genomes shed light on interconnected biogeochemical processes in an aquifer system.</title>
        <authorList>
            <person name="Anantharaman K."/>
            <person name="Brown C.T."/>
            <person name="Hug L.A."/>
            <person name="Sharon I."/>
            <person name="Castelle C.J."/>
            <person name="Probst A.J."/>
            <person name="Thomas B.C."/>
            <person name="Singh A."/>
            <person name="Wilkins M.J."/>
            <person name="Karaoz U."/>
            <person name="Brodie E.L."/>
            <person name="Williams K.H."/>
            <person name="Hubbard S.S."/>
            <person name="Banfield J.F."/>
        </authorList>
    </citation>
    <scope>NUCLEOTIDE SEQUENCE [LARGE SCALE GENOMIC DNA]</scope>
</reference>
<evidence type="ECO:0000256" key="3">
    <source>
        <dbReference type="ARBA" id="ARBA00022729"/>
    </source>
</evidence>
<dbReference type="AlphaFoldDB" id="A0A1F7Z1C0"/>
<keyword evidence="2" id="KW-0813">Transport</keyword>
<dbReference type="PROSITE" id="PS51257">
    <property type="entry name" value="PROKAR_LIPOPROTEIN"/>
    <property type="match status" value="1"/>
</dbReference>
<dbReference type="InterPro" id="IPR039424">
    <property type="entry name" value="SBP_5"/>
</dbReference>
<comment type="similarity">
    <text evidence="1">Belongs to the bacterial solute-binding protein 5 family.</text>
</comment>
<dbReference type="GO" id="GO:0043190">
    <property type="term" value="C:ATP-binding cassette (ABC) transporter complex"/>
    <property type="evidence" value="ECO:0007669"/>
    <property type="project" value="InterPro"/>
</dbReference>
<dbReference type="EMBL" id="MGGR01000019">
    <property type="protein sequence ID" value="OGM33341.1"/>
    <property type="molecule type" value="Genomic_DNA"/>
</dbReference>
<dbReference type="GO" id="GO:1904680">
    <property type="term" value="F:peptide transmembrane transporter activity"/>
    <property type="evidence" value="ECO:0007669"/>
    <property type="project" value="TreeGrafter"/>
</dbReference>
<dbReference type="STRING" id="1802505.A3D01_00420"/>
<dbReference type="CDD" id="cd08503">
    <property type="entry name" value="PBP2_NikA_DppA_OppA_like_17"/>
    <property type="match status" value="1"/>
</dbReference>
<accession>A0A1F7Z1C0</accession>
<name>A0A1F7Z1C0_9BACT</name>
<evidence type="ECO:0000313" key="6">
    <source>
        <dbReference type="EMBL" id="OGM33341.1"/>
    </source>
</evidence>
<feature type="chain" id="PRO_5009533859" description="Solute-binding protein family 5 domain-containing protein" evidence="4">
    <location>
        <begin position="21"/>
        <end position="527"/>
    </location>
</feature>
<evidence type="ECO:0000259" key="5">
    <source>
        <dbReference type="Pfam" id="PF00496"/>
    </source>
</evidence>
<dbReference type="Proteomes" id="UP000177169">
    <property type="component" value="Unassembled WGS sequence"/>
</dbReference>
<dbReference type="Gene3D" id="3.10.105.10">
    <property type="entry name" value="Dipeptide-binding Protein, Domain 3"/>
    <property type="match status" value="1"/>
</dbReference>
<comment type="caution">
    <text evidence="6">The sequence shown here is derived from an EMBL/GenBank/DDBJ whole genome shotgun (WGS) entry which is preliminary data.</text>
</comment>
<keyword evidence="3 4" id="KW-0732">Signal</keyword>
<feature type="domain" description="Solute-binding protein family 5" evidence="5">
    <location>
        <begin position="92"/>
        <end position="446"/>
    </location>
</feature>
<dbReference type="GO" id="GO:0015833">
    <property type="term" value="P:peptide transport"/>
    <property type="evidence" value="ECO:0007669"/>
    <property type="project" value="TreeGrafter"/>
</dbReference>
<dbReference type="PIRSF" id="PIRSF002741">
    <property type="entry name" value="MppA"/>
    <property type="match status" value="1"/>
</dbReference>
<dbReference type="InterPro" id="IPR000914">
    <property type="entry name" value="SBP_5_dom"/>
</dbReference>
<evidence type="ECO:0000256" key="2">
    <source>
        <dbReference type="ARBA" id="ARBA00022448"/>
    </source>
</evidence>
<evidence type="ECO:0000313" key="7">
    <source>
        <dbReference type="Proteomes" id="UP000177169"/>
    </source>
</evidence>
<dbReference type="GO" id="GO:0042597">
    <property type="term" value="C:periplasmic space"/>
    <property type="evidence" value="ECO:0007669"/>
    <property type="project" value="UniProtKB-ARBA"/>
</dbReference>
<dbReference type="SUPFAM" id="SSF53850">
    <property type="entry name" value="Periplasmic binding protein-like II"/>
    <property type="match status" value="1"/>
</dbReference>
<feature type="signal peptide" evidence="4">
    <location>
        <begin position="1"/>
        <end position="20"/>
    </location>
</feature>
<protein>
    <recommendedName>
        <fullName evidence="5">Solute-binding protein family 5 domain-containing protein</fullName>
    </recommendedName>
</protein>
<dbReference type="Pfam" id="PF00496">
    <property type="entry name" value="SBP_bac_5"/>
    <property type="match status" value="1"/>
</dbReference>
<dbReference type="Gene3D" id="3.40.190.10">
    <property type="entry name" value="Periplasmic binding protein-like II"/>
    <property type="match status" value="1"/>
</dbReference>
<evidence type="ECO:0000256" key="4">
    <source>
        <dbReference type="SAM" id="SignalP"/>
    </source>
</evidence>
<dbReference type="InterPro" id="IPR030678">
    <property type="entry name" value="Peptide/Ni-bd"/>
</dbReference>
<dbReference type="PANTHER" id="PTHR30290:SF9">
    <property type="entry name" value="OLIGOPEPTIDE-BINDING PROTEIN APPA"/>
    <property type="match status" value="1"/>
</dbReference>
<dbReference type="PANTHER" id="PTHR30290">
    <property type="entry name" value="PERIPLASMIC BINDING COMPONENT OF ABC TRANSPORTER"/>
    <property type="match status" value="1"/>
</dbReference>
<sequence>MKANLVITLLIASMLAVACAKEVPIPTQQPVVTIVTATHTSTPEASKYGGVLVVAFPASPQELDPGLMRQSEVYAITAEVYDNLTRIDEKLQPQPQLAEKWQASTDGLTWTFQLRQGVTFHHGTPFTAEDVVRTFGRLLDPEYGSAARSLLSFIDEVAAIGNNTVEFRLNSPNSDLPLILGGVQMRIVARDRTNEDNSTSPSGTGPFKWSTYVPGERVVLTRNPNYWASDEDGNQLPFLDEINFVAISEESSRVAALAAGDINVLWQIAPSSMAVLENSNNAKVLEAPSGVYLDIAINVTEPPFDDVRIRQAMKLVVNRQQMLDIVGLGLGQIGNDQPVAPIHTFWADMPAPERDIEKAKTLLTEAGYPNGIDVTLWTSTVRPGMNDMALLYQQQAAEAGIRVTVMAVPPDGYWDLIFMKKPMFMSKWTFRPTTGETISIAHSSQTAFNETAYTNPKIDDLLTQARAEQNPEQRLLMYSEIQRIIAEEGGTILPFYQPNIMAVSADVNGFLPHPTTWLDFRTTWIGR</sequence>
<proteinExistence type="inferred from homology"/>
<evidence type="ECO:0000256" key="1">
    <source>
        <dbReference type="ARBA" id="ARBA00005695"/>
    </source>
</evidence>